<feature type="region of interest" description="Disordered" evidence="1">
    <location>
        <begin position="1"/>
        <end position="30"/>
    </location>
</feature>
<dbReference type="Proteomes" id="UP000305948">
    <property type="component" value="Unassembled WGS sequence"/>
</dbReference>
<reference evidence="2 3" key="1">
    <citation type="journal article" date="2019" name="Nat. Ecol. Evol.">
        <title>Megaphylogeny resolves global patterns of mushroom evolution.</title>
        <authorList>
            <person name="Varga T."/>
            <person name="Krizsan K."/>
            <person name="Foldi C."/>
            <person name="Dima B."/>
            <person name="Sanchez-Garcia M."/>
            <person name="Sanchez-Ramirez S."/>
            <person name="Szollosi G.J."/>
            <person name="Szarkandi J.G."/>
            <person name="Papp V."/>
            <person name="Albert L."/>
            <person name="Andreopoulos W."/>
            <person name="Angelini C."/>
            <person name="Antonin V."/>
            <person name="Barry K.W."/>
            <person name="Bougher N.L."/>
            <person name="Buchanan P."/>
            <person name="Buyck B."/>
            <person name="Bense V."/>
            <person name="Catcheside P."/>
            <person name="Chovatia M."/>
            <person name="Cooper J."/>
            <person name="Damon W."/>
            <person name="Desjardin D."/>
            <person name="Finy P."/>
            <person name="Geml J."/>
            <person name="Haridas S."/>
            <person name="Hughes K."/>
            <person name="Justo A."/>
            <person name="Karasinski D."/>
            <person name="Kautmanova I."/>
            <person name="Kiss B."/>
            <person name="Kocsube S."/>
            <person name="Kotiranta H."/>
            <person name="LaButti K.M."/>
            <person name="Lechner B.E."/>
            <person name="Liimatainen K."/>
            <person name="Lipzen A."/>
            <person name="Lukacs Z."/>
            <person name="Mihaltcheva S."/>
            <person name="Morgado L.N."/>
            <person name="Niskanen T."/>
            <person name="Noordeloos M.E."/>
            <person name="Ohm R.A."/>
            <person name="Ortiz-Santana B."/>
            <person name="Ovrebo C."/>
            <person name="Racz N."/>
            <person name="Riley R."/>
            <person name="Savchenko A."/>
            <person name="Shiryaev A."/>
            <person name="Soop K."/>
            <person name="Spirin V."/>
            <person name="Szebenyi C."/>
            <person name="Tomsovsky M."/>
            <person name="Tulloss R.E."/>
            <person name="Uehling J."/>
            <person name="Grigoriev I.V."/>
            <person name="Vagvolgyi C."/>
            <person name="Papp T."/>
            <person name="Martin F.M."/>
            <person name="Miettinen O."/>
            <person name="Hibbett D.S."/>
            <person name="Nagy L.G."/>
        </authorList>
    </citation>
    <scope>NUCLEOTIDE SEQUENCE [LARGE SCALE GENOMIC DNA]</scope>
    <source>
        <strain evidence="2 3">OMC1185</strain>
    </source>
</reference>
<gene>
    <name evidence="2" type="ORF">OE88DRAFT_1469914</name>
</gene>
<accession>A0A5C3N481</accession>
<name>A0A5C3N481_9AGAM</name>
<proteinExistence type="predicted"/>
<evidence type="ECO:0000313" key="2">
    <source>
        <dbReference type="EMBL" id="TFK51795.1"/>
    </source>
</evidence>
<dbReference type="EMBL" id="ML213510">
    <property type="protein sequence ID" value="TFK51795.1"/>
    <property type="molecule type" value="Genomic_DNA"/>
</dbReference>
<evidence type="ECO:0000313" key="3">
    <source>
        <dbReference type="Proteomes" id="UP000305948"/>
    </source>
</evidence>
<organism evidence="2 3">
    <name type="scientific">Heliocybe sulcata</name>
    <dbReference type="NCBI Taxonomy" id="5364"/>
    <lineage>
        <taxon>Eukaryota</taxon>
        <taxon>Fungi</taxon>
        <taxon>Dikarya</taxon>
        <taxon>Basidiomycota</taxon>
        <taxon>Agaricomycotina</taxon>
        <taxon>Agaricomycetes</taxon>
        <taxon>Gloeophyllales</taxon>
        <taxon>Gloeophyllaceae</taxon>
        <taxon>Heliocybe</taxon>
    </lineage>
</organism>
<protein>
    <submittedName>
        <fullName evidence="2">Uncharacterized protein</fullName>
    </submittedName>
</protein>
<keyword evidence="3" id="KW-1185">Reference proteome</keyword>
<evidence type="ECO:0000256" key="1">
    <source>
        <dbReference type="SAM" id="MobiDB-lite"/>
    </source>
</evidence>
<sequence>MHENTRWVRRGKSNPTRQYHAHNNEKGHPLTVSDHVSHSIRHVITAYSCVTYASASNAPQRPSVWEIARLLKGTLSAKRFFLPTRRTRLRPMVLVKVPQVIAGLLLSQRRVAFACPADWPLLGAWRPLRREGDWSRGLVGSDICACGCEG</sequence>
<dbReference type="AlphaFoldDB" id="A0A5C3N481"/>